<evidence type="ECO:0000256" key="7">
    <source>
        <dbReference type="ARBA" id="ARBA00023316"/>
    </source>
</evidence>
<evidence type="ECO:0000256" key="5">
    <source>
        <dbReference type="ARBA" id="ARBA00022801"/>
    </source>
</evidence>
<gene>
    <name evidence="13" type="primary">EXG2</name>
    <name evidence="13" type="ORF">CAAN4_D14312</name>
</gene>
<proteinExistence type="inferred from homology"/>
<evidence type="ECO:0000256" key="3">
    <source>
        <dbReference type="ARBA" id="ARBA00022525"/>
    </source>
</evidence>
<dbReference type="PANTHER" id="PTHR31297:SF1">
    <property type="entry name" value="GLUCAN 1,3-BETA-GLUCOSIDASE I_II-RELATED"/>
    <property type="match status" value="1"/>
</dbReference>
<dbReference type="SUPFAM" id="SSF51445">
    <property type="entry name" value="(Trans)glycosidases"/>
    <property type="match status" value="1"/>
</dbReference>
<evidence type="ECO:0000259" key="12">
    <source>
        <dbReference type="Pfam" id="PF00150"/>
    </source>
</evidence>
<evidence type="ECO:0000256" key="2">
    <source>
        <dbReference type="ARBA" id="ARBA00005641"/>
    </source>
</evidence>
<dbReference type="EMBL" id="OZ004256">
    <property type="protein sequence ID" value="CAK7905490.1"/>
    <property type="molecule type" value="Genomic_DNA"/>
</dbReference>
<feature type="chain" id="PRO_5045588098" description="glucan 1,3-beta-glucosidase" evidence="11">
    <location>
        <begin position="32"/>
        <end position="468"/>
    </location>
</feature>
<dbReference type="PROSITE" id="PS00659">
    <property type="entry name" value="GLYCOSYL_HYDROL_F5"/>
    <property type="match status" value="1"/>
</dbReference>
<comment type="catalytic activity">
    <reaction evidence="8">
        <text>Successive hydrolysis of beta-D-glucose units from the non-reducing ends of (1-&gt;3)-beta-D-glucans, releasing alpha-glucose.</text>
        <dbReference type="EC" id="3.2.1.58"/>
    </reaction>
</comment>
<dbReference type="InterPro" id="IPR018087">
    <property type="entry name" value="Glyco_hydro_5_CS"/>
</dbReference>
<feature type="domain" description="Glycoside hydrolase family 5" evidence="12">
    <location>
        <begin position="78"/>
        <end position="335"/>
    </location>
</feature>
<dbReference type="EC" id="3.2.1.58" evidence="9"/>
<evidence type="ECO:0000256" key="9">
    <source>
        <dbReference type="ARBA" id="ARBA00038929"/>
    </source>
</evidence>
<dbReference type="InterPro" id="IPR017853">
    <property type="entry name" value="GH"/>
</dbReference>
<evidence type="ECO:0000313" key="14">
    <source>
        <dbReference type="Proteomes" id="UP001497600"/>
    </source>
</evidence>
<evidence type="ECO:0000256" key="6">
    <source>
        <dbReference type="ARBA" id="ARBA00023295"/>
    </source>
</evidence>
<feature type="signal peptide" evidence="11">
    <location>
        <begin position="1"/>
        <end position="31"/>
    </location>
</feature>
<organism evidence="13 14">
    <name type="scientific">[Candida] anglica</name>
    <dbReference type="NCBI Taxonomy" id="148631"/>
    <lineage>
        <taxon>Eukaryota</taxon>
        <taxon>Fungi</taxon>
        <taxon>Dikarya</taxon>
        <taxon>Ascomycota</taxon>
        <taxon>Saccharomycotina</taxon>
        <taxon>Pichiomycetes</taxon>
        <taxon>Debaryomycetaceae</taxon>
        <taxon>Kurtzmaniella</taxon>
    </lineage>
</organism>
<evidence type="ECO:0000256" key="1">
    <source>
        <dbReference type="ARBA" id="ARBA00004613"/>
    </source>
</evidence>
<comment type="similarity">
    <text evidence="2 10">Belongs to the glycosyl hydrolase 5 (cellulase A) family.</text>
</comment>
<name>A0ABP0EBV8_9ASCO</name>
<sequence length="468" mass="53910">MYTPITTRWWPLFILFYSTLVTALLQQSVNAASFKYRGVALGGWLVLEPYITPSLFLPFNSSDIPVDEYHFCKQLGPEEALKQLETHWQTFYNQSDFERIKGYGLNMVRIPIGYWAFEKLPGDPYVMGAQKYLDKAIEWAAENDLKVWVDLHGVPGSQNGFDNSGLRNIGYPGWFNHTENLSLTHKVLKQIYTKYGNINNSSSTLYQETVIAIEVVNEPLGPLLDMNKVKQFYSETYKDARELQSINNTIVFHDAFQPMGYWNTFKNLPQISNNITNTTLKNYNILIDHHRYEVFSSGALNETIAQHLSSIESFAQDIGDEQSHHPAVVGEWSAALTDCTPWLNGVGLGSRYEGQEPYTNSRIGDCSNINNWSKWSKEQKKNYRKFVEMQLDQYSNHTQGYIFWTFKTETTIEWDFERLVQYEIMPQPLDSRKYIFNGTDTDKSKSNGIRISANGWLTSVLVLILVCI</sequence>
<keyword evidence="4 11" id="KW-0732">Signal</keyword>
<keyword evidence="7" id="KW-0961">Cell wall biogenesis/degradation</keyword>
<keyword evidence="6 10" id="KW-0326">Glycosidase</keyword>
<keyword evidence="3" id="KW-0964">Secreted</keyword>
<evidence type="ECO:0000256" key="4">
    <source>
        <dbReference type="ARBA" id="ARBA00022729"/>
    </source>
</evidence>
<reference evidence="13 14" key="1">
    <citation type="submission" date="2024-01" db="EMBL/GenBank/DDBJ databases">
        <authorList>
            <consortium name="Genoscope - CEA"/>
            <person name="William W."/>
        </authorList>
    </citation>
    <scope>NUCLEOTIDE SEQUENCE [LARGE SCALE GENOMIC DNA]</scope>
    <source>
        <strain evidence="13 14">29B2s-10</strain>
    </source>
</reference>
<protein>
    <recommendedName>
        <fullName evidence="9">glucan 1,3-beta-glucosidase</fullName>
        <ecNumber evidence="9">3.2.1.58</ecNumber>
    </recommendedName>
</protein>
<dbReference type="Proteomes" id="UP001497600">
    <property type="component" value="Chromosome D"/>
</dbReference>
<accession>A0ABP0EBV8</accession>
<keyword evidence="14" id="KW-1185">Reference proteome</keyword>
<evidence type="ECO:0000256" key="11">
    <source>
        <dbReference type="SAM" id="SignalP"/>
    </source>
</evidence>
<dbReference type="Gene3D" id="3.20.20.80">
    <property type="entry name" value="Glycosidases"/>
    <property type="match status" value="1"/>
</dbReference>
<comment type="subcellular location">
    <subcellularLocation>
        <location evidence="1">Secreted</location>
    </subcellularLocation>
</comment>
<evidence type="ECO:0000256" key="8">
    <source>
        <dbReference type="ARBA" id="ARBA00036824"/>
    </source>
</evidence>
<dbReference type="PANTHER" id="PTHR31297">
    <property type="entry name" value="GLUCAN ENDO-1,6-BETA-GLUCOSIDASE B"/>
    <property type="match status" value="1"/>
</dbReference>
<dbReference type="InterPro" id="IPR050386">
    <property type="entry name" value="Glycosyl_hydrolase_5"/>
</dbReference>
<keyword evidence="5 10" id="KW-0378">Hydrolase</keyword>
<evidence type="ECO:0000256" key="10">
    <source>
        <dbReference type="RuleBase" id="RU361153"/>
    </source>
</evidence>
<dbReference type="InterPro" id="IPR001547">
    <property type="entry name" value="Glyco_hydro_5"/>
</dbReference>
<dbReference type="Pfam" id="PF00150">
    <property type="entry name" value="Cellulase"/>
    <property type="match status" value="1"/>
</dbReference>
<evidence type="ECO:0000313" key="13">
    <source>
        <dbReference type="EMBL" id="CAK7905490.1"/>
    </source>
</evidence>